<dbReference type="Gene3D" id="2.160.20.80">
    <property type="entry name" value="E3 ubiquitin-protein ligase SopA"/>
    <property type="match status" value="1"/>
</dbReference>
<dbReference type="RefSeq" id="WP_269877884.1">
    <property type="nucleotide sequence ID" value="NZ_JAPZVM010000005.1"/>
</dbReference>
<comment type="caution">
    <text evidence="1">The sequence shown here is derived from an EMBL/GenBank/DDBJ whole genome shotgun (WGS) entry which is preliminary data.</text>
</comment>
<dbReference type="Pfam" id="PF00805">
    <property type="entry name" value="Pentapeptide"/>
    <property type="match status" value="1"/>
</dbReference>
<dbReference type="PANTHER" id="PTHR42999">
    <property type="entry name" value="ANTIBIOTIC RESISTANCE PROTEIN MCBG"/>
    <property type="match status" value="1"/>
</dbReference>
<dbReference type="SUPFAM" id="SSF141571">
    <property type="entry name" value="Pentapeptide repeat-like"/>
    <property type="match status" value="1"/>
</dbReference>
<dbReference type="PANTHER" id="PTHR42999:SF1">
    <property type="entry name" value="PENTAPEPTIDE REPEAT-CONTAINING PROTEIN"/>
    <property type="match status" value="1"/>
</dbReference>
<keyword evidence="2" id="KW-1185">Reference proteome</keyword>
<reference evidence="1" key="1">
    <citation type="submission" date="2022-12" db="EMBL/GenBank/DDBJ databases">
        <title>Phocaeicola acetigenes sp. nov., isolated feces from a healthy human.</title>
        <authorList>
            <person name="Do H."/>
            <person name="Ha Y.B."/>
            <person name="Kim J.-S."/>
            <person name="Suh M.K."/>
            <person name="Kim H.S."/>
            <person name="Lee J.-S."/>
        </authorList>
    </citation>
    <scope>NUCLEOTIDE SEQUENCE</scope>
    <source>
        <strain evidence="1">KGMB11183</strain>
    </source>
</reference>
<organism evidence="1 2">
    <name type="scientific">Phocaeicola acetigenes</name>
    <dbReference type="NCBI Taxonomy" id="3016083"/>
    <lineage>
        <taxon>Bacteria</taxon>
        <taxon>Pseudomonadati</taxon>
        <taxon>Bacteroidota</taxon>
        <taxon>Bacteroidia</taxon>
        <taxon>Bacteroidales</taxon>
        <taxon>Bacteroidaceae</taxon>
        <taxon>Phocaeicola</taxon>
    </lineage>
</organism>
<gene>
    <name evidence="1" type="ORF">O6P32_08295</name>
</gene>
<protein>
    <submittedName>
        <fullName evidence="1">Pentapeptide repeat-containing protein</fullName>
    </submittedName>
</protein>
<dbReference type="InterPro" id="IPR001646">
    <property type="entry name" value="5peptide_repeat"/>
</dbReference>
<dbReference type="EMBL" id="JAPZVM010000005">
    <property type="protein sequence ID" value="MCZ8372705.1"/>
    <property type="molecule type" value="Genomic_DNA"/>
</dbReference>
<sequence>MTEKQLFEQVRFDEVMLDTEYSQCTFHACDFSKTNLQRSSFDTCRFESCDFSLTKFGHVLRDVVFTDCRMTGAEFTELNKFSNGLVFEKSMLNYANFVGIKIHKTVFRDCLLHEAYFDDSDLTASCFDLCDLTRASFHRTNLEKVDFFSSFHFTIDPTQCKLKKTIFPESELRGLVAHLNIIIK</sequence>
<name>A0ABT4PI24_9BACT</name>
<evidence type="ECO:0000313" key="1">
    <source>
        <dbReference type="EMBL" id="MCZ8372705.1"/>
    </source>
</evidence>
<accession>A0ABT4PI24</accession>
<evidence type="ECO:0000313" key="2">
    <source>
        <dbReference type="Proteomes" id="UP001141933"/>
    </source>
</evidence>
<dbReference type="InterPro" id="IPR052949">
    <property type="entry name" value="PA_immunity-related"/>
</dbReference>
<dbReference type="Proteomes" id="UP001141933">
    <property type="component" value="Unassembled WGS sequence"/>
</dbReference>
<proteinExistence type="predicted"/>
<dbReference type="Pfam" id="PF13599">
    <property type="entry name" value="Pentapeptide_4"/>
    <property type="match status" value="1"/>
</dbReference>